<keyword evidence="3 14" id="KW-0813">Transport</keyword>
<evidence type="ECO:0000256" key="1">
    <source>
        <dbReference type="ARBA" id="ARBA00004137"/>
    </source>
</evidence>
<evidence type="ECO:0000259" key="15">
    <source>
        <dbReference type="Pfam" id="PF02953"/>
    </source>
</evidence>
<keyword evidence="10 14" id="KW-1015">Disulfide bond</keyword>
<evidence type="ECO:0000256" key="8">
    <source>
        <dbReference type="ARBA" id="ARBA00023010"/>
    </source>
</evidence>
<evidence type="ECO:0000256" key="9">
    <source>
        <dbReference type="ARBA" id="ARBA00023128"/>
    </source>
</evidence>
<dbReference type="VEuPathDB" id="FungiDB:BLGHR1_11673"/>
<evidence type="ECO:0000256" key="12">
    <source>
        <dbReference type="ARBA" id="ARBA00025151"/>
    </source>
</evidence>
<dbReference type="GO" id="GO:0046872">
    <property type="term" value="F:metal ion binding"/>
    <property type="evidence" value="ECO:0007669"/>
    <property type="project" value="UniProtKB-KW"/>
</dbReference>
<name>A0A383UKX4_BLUHO</name>
<organism evidence="16 17">
    <name type="scientific">Blumeria hordei</name>
    <name type="common">Barley powdery mildew</name>
    <name type="synonym">Blumeria graminis f. sp. hordei</name>
    <dbReference type="NCBI Taxonomy" id="2867405"/>
    <lineage>
        <taxon>Eukaryota</taxon>
        <taxon>Fungi</taxon>
        <taxon>Dikarya</taxon>
        <taxon>Ascomycota</taxon>
        <taxon>Pezizomycotina</taxon>
        <taxon>Leotiomycetes</taxon>
        <taxon>Erysiphales</taxon>
        <taxon>Erysiphaceae</taxon>
        <taxon>Blumeria</taxon>
    </lineage>
</organism>
<evidence type="ECO:0000256" key="6">
    <source>
        <dbReference type="ARBA" id="ARBA00022833"/>
    </source>
</evidence>
<sequence>MDFKMKSSSDSVKDVMMKQLREQAAVSSGKQLIEKVNENCFEKCIPKPGSVLSNGETSCLTQCMEKYMMMWSVIHRQYTHRISVEMSKSGAMGTQQT</sequence>
<keyword evidence="5 14" id="KW-0472">Membrane</keyword>
<dbReference type="Gene3D" id="1.10.287.810">
    <property type="entry name" value="Mitochondrial import inner membrane translocase subunit tim13 like domains"/>
    <property type="match status" value="1"/>
</dbReference>
<dbReference type="GO" id="GO:0005743">
    <property type="term" value="C:mitochondrial inner membrane"/>
    <property type="evidence" value="ECO:0007669"/>
    <property type="project" value="UniProtKB-SubCell"/>
</dbReference>
<dbReference type="InterPro" id="IPR004217">
    <property type="entry name" value="Tim10-like"/>
</dbReference>
<keyword evidence="8 14" id="KW-0811">Translocation</keyword>
<comment type="domain">
    <text evidence="14">The twin CX3C motif contains 4 conserved Cys residues that form 2 disulfide bonds in the mitochondrial intermembrane space.</text>
</comment>
<keyword evidence="7 14" id="KW-0653">Protein transport</keyword>
<evidence type="ECO:0000256" key="10">
    <source>
        <dbReference type="ARBA" id="ARBA00023157"/>
    </source>
</evidence>
<dbReference type="Proteomes" id="UP000275772">
    <property type="component" value="Unassembled WGS sequence"/>
</dbReference>
<evidence type="ECO:0000256" key="14">
    <source>
        <dbReference type="RuleBase" id="RU367043"/>
    </source>
</evidence>
<dbReference type="EMBL" id="UNSH01000029">
    <property type="protein sequence ID" value="SZF00923.1"/>
    <property type="molecule type" value="Genomic_DNA"/>
</dbReference>
<dbReference type="GO" id="GO:0015031">
    <property type="term" value="P:protein transport"/>
    <property type="evidence" value="ECO:0007669"/>
    <property type="project" value="UniProtKB-KW"/>
</dbReference>
<feature type="domain" description="Tim10-like" evidence="15">
    <location>
        <begin position="18"/>
        <end position="79"/>
    </location>
</feature>
<dbReference type="GO" id="GO:0042719">
    <property type="term" value="C:mitochondrial intermembrane space chaperone complex"/>
    <property type="evidence" value="ECO:0007669"/>
    <property type="project" value="UniProtKB-ARBA"/>
</dbReference>
<keyword evidence="4" id="KW-0479">Metal-binding</keyword>
<keyword evidence="5 14" id="KW-0999">Mitochondrion inner membrane</keyword>
<reference evidence="16 17" key="1">
    <citation type="submission" date="2017-11" db="EMBL/GenBank/DDBJ databases">
        <authorList>
            <person name="Kracher B."/>
        </authorList>
    </citation>
    <scope>NUCLEOTIDE SEQUENCE [LARGE SCALE GENOMIC DNA]</scope>
    <source>
        <strain evidence="16 17">RACE1</strain>
    </source>
</reference>
<keyword evidence="9 14" id="KW-0496">Mitochondrion</keyword>
<proteinExistence type="inferred from homology"/>
<evidence type="ECO:0000313" key="16">
    <source>
        <dbReference type="EMBL" id="SZF00923.1"/>
    </source>
</evidence>
<dbReference type="SUPFAM" id="SSF144122">
    <property type="entry name" value="Tim10-like"/>
    <property type="match status" value="1"/>
</dbReference>
<accession>A0A383UKX4</accession>
<dbReference type="InterPro" id="IPR035427">
    <property type="entry name" value="Tim10-like_dom_sf"/>
</dbReference>
<comment type="subcellular location">
    <subcellularLocation>
        <location evidence="1 14">Mitochondrion inner membrane</location>
        <topology evidence="1 14">Peripheral membrane protein</topology>
        <orientation evidence="1 14">Intermembrane side</orientation>
    </subcellularLocation>
</comment>
<evidence type="ECO:0000256" key="2">
    <source>
        <dbReference type="ARBA" id="ARBA00006720"/>
    </source>
</evidence>
<protein>
    <recommendedName>
        <fullName evidence="14">Mitochondrial import inner membrane translocase subunit</fullName>
    </recommendedName>
</protein>
<evidence type="ECO:0000256" key="4">
    <source>
        <dbReference type="ARBA" id="ARBA00022723"/>
    </source>
</evidence>
<dbReference type="Pfam" id="PF02953">
    <property type="entry name" value="zf-Tim10_DDP"/>
    <property type="match status" value="1"/>
</dbReference>
<keyword evidence="6" id="KW-0862">Zinc</keyword>
<evidence type="ECO:0000256" key="3">
    <source>
        <dbReference type="ARBA" id="ARBA00022448"/>
    </source>
</evidence>
<keyword evidence="11 14" id="KW-0143">Chaperone</keyword>
<evidence type="ECO:0000256" key="13">
    <source>
        <dbReference type="ARBA" id="ARBA00025862"/>
    </source>
</evidence>
<evidence type="ECO:0000313" key="17">
    <source>
        <dbReference type="Proteomes" id="UP000275772"/>
    </source>
</evidence>
<dbReference type="AlphaFoldDB" id="A0A383UKX4"/>
<evidence type="ECO:0000256" key="7">
    <source>
        <dbReference type="ARBA" id="ARBA00022927"/>
    </source>
</evidence>
<gene>
    <name evidence="16" type="ORF">BLGHR1_11673</name>
</gene>
<dbReference type="GO" id="GO:0045039">
    <property type="term" value="P:protein insertion into mitochondrial inner membrane"/>
    <property type="evidence" value="ECO:0007669"/>
    <property type="project" value="UniProtKB-ARBA"/>
</dbReference>
<dbReference type="FunFam" id="1.10.287.810:FF:000001">
    <property type="entry name" value="mitochondrial import inner membrane translocase subunit TIM13"/>
    <property type="match status" value="1"/>
</dbReference>
<comment type="subunit">
    <text evidence="13">Heterohexamer; composed of 3 copies of TIM8 and 3 copies of TIM13, named soluble 70 kDa complex. Associates with the TIM22 complex, whose core is composed of TIM22 and TIM54. Interacts with the transmembrane regions of multi-pass transmembrane proteins in transit.</text>
</comment>
<evidence type="ECO:0000256" key="5">
    <source>
        <dbReference type="ARBA" id="ARBA00022792"/>
    </source>
</evidence>
<evidence type="ECO:0000256" key="11">
    <source>
        <dbReference type="ARBA" id="ARBA00023186"/>
    </source>
</evidence>
<comment type="similarity">
    <text evidence="2 14">Belongs to the small Tim family.</text>
</comment>
<comment type="function">
    <text evidence="12">Mitochondrial intermembrane chaperone that participates in the import and insertion of some multi-pass transmembrane proteins into the mitochondrial inner membrane. Also required for the transfer of beta-barrel precursors from the TOM complex to the sorting and assembly machinery (SAM complex) of the outer membrane. Acts as a chaperone-like protein that protects the hydrophobic precursors from aggregation and guide them through the mitochondrial intermembrane space. The TIM8-TIM13 complex is non essential and only mediates the import of few proteins, while the predominant TIM9-TIM10 70 kDa complex is crucial and mediates the import of much more proteins.</text>
</comment>